<protein>
    <submittedName>
        <fullName evidence="3">Uncharacterized protein</fullName>
    </submittedName>
</protein>
<dbReference type="AlphaFoldDB" id="A0A0F8YZP6"/>
<dbReference type="Pfam" id="PF18905">
    <property type="entry name" value="DUF5661"/>
    <property type="match status" value="1"/>
</dbReference>
<accession>A0A0F8YZP6</accession>
<name>A0A0F8YZP6_9ZZZZ</name>
<organism evidence="3">
    <name type="scientific">marine sediment metagenome</name>
    <dbReference type="NCBI Taxonomy" id="412755"/>
    <lineage>
        <taxon>unclassified sequences</taxon>
        <taxon>metagenomes</taxon>
        <taxon>ecological metagenomes</taxon>
    </lineage>
</organism>
<feature type="region of interest" description="Disordered" evidence="2">
    <location>
        <begin position="1"/>
        <end position="57"/>
    </location>
</feature>
<evidence type="ECO:0000256" key="1">
    <source>
        <dbReference type="SAM" id="Coils"/>
    </source>
</evidence>
<keyword evidence="1" id="KW-0175">Coiled coil</keyword>
<evidence type="ECO:0000313" key="3">
    <source>
        <dbReference type="EMBL" id="KKK86907.1"/>
    </source>
</evidence>
<dbReference type="EMBL" id="LAZR01050644">
    <property type="protein sequence ID" value="KKK86907.1"/>
    <property type="molecule type" value="Genomic_DNA"/>
</dbReference>
<feature type="coiled-coil region" evidence="1">
    <location>
        <begin position="238"/>
        <end position="348"/>
    </location>
</feature>
<dbReference type="InterPro" id="IPR043720">
    <property type="entry name" value="DUF5661"/>
</dbReference>
<comment type="caution">
    <text evidence="3">The sequence shown here is derived from an EMBL/GenBank/DDBJ whole genome shotgun (WGS) entry which is preliminary data.</text>
</comment>
<gene>
    <name evidence="3" type="ORF">LCGC14_2758550</name>
</gene>
<proteinExistence type="predicted"/>
<reference evidence="3" key="1">
    <citation type="journal article" date="2015" name="Nature">
        <title>Complex archaea that bridge the gap between prokaryotes and eukaryotes.</title>
        <authorList>
            <person name="Spang A."/>
            <person name="Saw J.H."/>
            <person name="Jorgensen S.L."/>
            <person name="Zaremba-Niedzwiedzka K."/>
            <person name="Martijn J."/>
            <person name="Lind A.E."/>
            <person name="van Eijk R."/>
            <person name="Schleper C."/>
            <person name="Guy L."/>
            <person name="Ettema T.J."/>
        </authorList>
    </citation>
    <scope>NUCLEOTIDE SEQUENCE</scope>
</reference>
<feature type="compositionally biased region" description="Basic and acidic residues" evidence="2">
    <location>
        <begin position="1"/>
        <end position="16"/>
    </location>
</feature>
<sequence length="398" mass="44582">MEQHKVLSNAENDKIEGGLADDISSEEFDADELAKGIEVEKEHTDDEKSAEEIAKDHLKEIPDYYTRLQKMEEEAKAELSDEEGEDIPESTEDVLLLLTLAARQDCKAMGINPEGMEHVCAYCQSVYDDVTGEPIRQLTPEEYAAVQSHGICGTCRADQMEKFREYKAQQSQASKLNMQKNAIGWPWSKSDEPEEQVDEAVEPTSRIEPPQFQTRKSPGVIGEPAEATPEQAELIQGLATSKVHIEQLQMEVRQIQDELKQKIAPIQAQIGAEGQNQLRATKQLVAMMSELEQELVRADNQIGYYSEQVVAKRLTPSEKVKILLERFGAKAEQAIAEAQKNMDEIEQVVVGKYRQWPAKTSAIEGVDEQYLATLYQNTFNTIAGLLTDVQELNIALVA</sequence>
<feature type="compositionally biased region" description="Basic and acidic residues" evidence="2">
    <location>
        <begin position="32"/>
        <end position="57"/>
    </location>
</feature>
<evidence type="ECO:0000256" key="2">
    <source>
        <dbReference type="SAM" id="MobiDB-lite"/>
    </source>
</evidence>